<dbReference type="Pfam" id="PF09867">
    <property type="entry name" value="TagF_N"/>
    <property type="match status" value="1"/>
</dbReference>
<gene>
    <name evidence="1" type="ORF">SAMN02745664_1272</name>
</gene>
<dbReference type="RefSeq" id="WP_076556212.1">
    <property type="nucleotide sequence ID" value="NZ_FTNU01000027.1"/>
</dbReference>
<dbReference type="Proteomes" id="UP000187495">
    <property type="component" value="Unassembled WGS sequence"/>
</dbReference>
<dbReference type="InterPro" id="IPR038225">
    <property type="entry name" value="TagF_sf"/>
</dbReference>
<evidence type="ECO:0000313" key="2">
    <source>
        <dbReference type="Proteomes" id="UP000187495"/>
    </source>
</evidence>
<evidence type="ECO:0000313" key="1">
    <source>
        <dbReference type="EMBL" id="SIS09244.1"/>
    </source>
</evidence>
<organism evidence="1 2">
    <name type="scientific">Moraxella cuniculi DSM 21768</name>
    <dbReference type="NCBI Taxonomy" id="1122245"/>
    <lineage>
        <taxon>Bacteria</taxon>
        <taxon>Pseudomonadati</taxon>
        <taxon>Pseudomonadota</taxon>
        <taxon>Gammaproteobacteria</taxon>
        <taxon>Moraxellales</taxon>
        <taxon>Moraxellaceae</taxon>
        <taxon>Moraxella</taxon>
    </lineage>
</organism>
<proteinExistence type="predicted"/>
<dbReference type="EMBL" id="FTNU01000027">
    <property type="protein sequence ID" value="SIS09244.1"/>
    <property type="molecule type" value="Genomic_DNA"/>
</dbReference>
<dbReference type="STRING" id="34061.B0189_05695"/>
<dbReference type="Gene3D" id="3.40.1730.10">
    <property type="entry name" value="pa0076 domain"/>
    <property type="match status" value="1"/>
</dbReference>
<protein>
    <submittedName>
        <fullName evidence="1">Type VI secretion-associated protein, BMA_A0400 family</fullName>
    </submittedName>
</protein>
<name>A0A1N7G9Q8_9GAMM</name>
<dbReference type="InterPro" id="IPR017748">
    <property type="entry name" value="TagF"/>
</dbReference>
<sequence length="134" mass="15483">MSDLFFYGKLKSRRDFVSSSSLSSDEKNFWANWFDGCVVSKSLPNFLKQKATSNIWLFVCKTQTLCRIGFIAMSQDHSGRLYPFVVYQITEVQDLFENRGSEALPKAIKLDNSFLMLKQSIERGEIMVNCQEKK</sequence>
<keyword evidence="2" id="KW-1185">Reference proteome</keyword>
<dbReference type="NCBIfam" id="TIGR03373">
    <property type="entry name" value="VI_minor_4"/>
    <property type="match status" value="1"/>
</dbReference>
<accession>A0A1N7G9Q8</accession>
<dbReference type="AlphaFoldDB" id="A0A1N7G9Q8"/>
<reference evidence="2" key="1">
    <citation type="submission" date="2017-01" db="EMBL/GenBank/DDBJ databases">
        <authorList>
            <person name="Varghese N."/>
            <person name="Submissions S."/>
        </authorList>
    </citation>
    <scope>NUCLEOTIDE SEQUENCE [LARGE SCALE GENOMIC DNA]</scope>
    <source>
        <strain evidence="2">DSM 21768</strain>
    </source>
</reference>